<evidence type="ECO:0000313" key="1">
    <source>
        <dbReference type="EMBL" id="CAB4580760.1"/>
    </source>
</evidence>
<organism evidence="1">
    <name type="scientific">freshwater metagenome</name>
    <dbReference type="NCBI Taxonomy" id="449393"/>
    <lineage>
        <taxon>unclassified sequences</taxon>
        <taxon>metagenomes</taxon>
        <taxon>ecological metagenomes</taxon>
    </lineage>
</organism>
<sequence length="34" mass="3434">MAVGYEVSTMAAAPAACGEAIDVPLLTSVSEYES</sequence>
<proteinExistence type="predicted"/>
<accession>A0A6J6EVZ1</accession>
<protein>
    <submittedName>
        <fullName evidence="1">Unannotated protein</fullName>
    </submittedName>
</protein>
<dbReference type="AlphaFoldDB" id="A0A6J6EVZ1"/>
<name>A0A6J6EVZ1_9ZZZZ</name>
<dbReference type="EMBL" id="CAEZTS010000081">
    <property type="protein sequence ID" value="CAB4580760.1"/>
    <property type="molecule type" value="Genomic_DNA"/>
</dbReference>
<reference evidence="1" key="1">
    <citation type="submission" date="2020-05" db="EMBL/GenBank/DDBJ databases">
        <authorList>
            <person name="Chiriac C."/>
            <person name="Salcher M."/>
            <person name="Ghai R."/>
            <person name="Kavagutti S V."/>
        </authorList>
    </citation>
    <scope>NUCLEOTIDE SEQUENCE</scope>
</reference>
<gene>
    <name evidence="1" type="ORF">UFOPK1722_01017</name>
</gene>